<comment type="caution">
    <text evidence="2">The sequence shown here is derived from an EMBL/GenBank/DDBJ whole genome shotgun (WGS) entry which is preliminary data.</text>
</comment>
<dbReference type="AlphaFoldDB" id="A0A1R3L0Z2"/>
<evidence type="ECO:0000313" key="2">
    <source>
        <dbReference type="EMBL" id="OMP13015.1"/>
    </source>
</evidence>
<feature type="compositionally biased region" description="Basic and acidic residues" evidence="1">
    <location>
        <begin position="174"/>
        <end position="211"/>
    </location>
</feature>
<feature type="compositionally biased region" description="Low complexity" evidence="1">
    <location>
        <begin position="25"/>
        <end position="38"/>
    </location>
</feature>
<reference evidence="3" key="1">
    <citation type="submission" date="2013-09" db="EMBL/GenBank/DDBJ databases">
        <title>Corchorus olitorius genome sequencing.</title>
        <authorList>
            <person name="Alam M."/>
            <person name="Haque M.S."/>
            <person name="Islam M.S."/>
            <person name="Emdad E.M."/>
            <person name="Islam M.M."/>
            <person name="Ahmed B."/>
            <person name="Halim A."/>
            <person name="Hossen Q.M.M."/>
            <person name="Hossain M.Z."/>
            <person name="Ahmed R."/>
            <person name="Khan M.M."/>
            <person name="Islam R."/>
            <person name="Rashid M.M."/>
            <person name="Khan S.A."/>
            <person name="Rahman M.S."/>
            <person name="Alam M."/>
            <person name="Yahiya A.S."/>
            <person name="Khan M.S."/>
            <person name="Azam M.S."/>
            <person name="Haque T."/>
            <person name="Lashkar M.Z.H."/>
            <person name="Akhand A.I."/>
            <person name="Morshed G."/>
            <person name="Roy S."/>
            <person name="Uddin K.S."/>
            <person name="Rabeya T."/>
            <person name="Hossain A.S."/>
            <person name="Chowdhury A."/>
            <person name="Snigdha A.R."/>
            <person name="Mortoza M.S."/>
            <person name="Matin S.A."/>
            <person name="Hoque S.M.E."/>
            <person name="Islam M.K."/>
            <person name="Roy D.K."/>
            <person name="Haider R."/>
            <person name="Moosa M.M."/>
            <person name="Elias S.M."/>
            <person name="Hasan A.M."/>
            <person name="Jahan S."/>
            <person name="Shafiuddin M."/>
            <person name="Mahmood N."/>
            <person name="Shommy N.S."/>
        </authorList>
    </citation>
    <scope>NUCLEOTIDE SEQUENCE [LARGE SCALE GENOMIC DNA]</scope>
    <source>
        <strain evidence="3">cv. O-4</strain>
    </source>
</reference>
<evidence type="ECO:0000256" key="1">
    <source>
        <dbReference type="SAM" id="MobiDB-lite"/>
    </source>
</evidence>
<proteinExistence type="predicted"/>
<dbReference type="EMBL" id="AWUE01005384">
    <property type="protein sequence ID" value="OMP13015.1"/>
    <property type="molecule type" value="Genomic_DNA"/>
</dbReference>
<feature type="compositionally biased region" description="Basic residues" evidence="1">
    <location>
        <begin position="291"/>
        <end position="300"/>
    </location>
</feature>
<organism evidence="2 3">
    <name type="scientific">Corchorus olitorius</name>
    <dbReference type="NCBI Taxonomy" id="93759"/>
    <lineage>
        <taxon>Eukaryota</taxon>
        <taxon>Viridiplantae</taxon>
        <taxon>Streptophyta</taxon>
        <taxon>Embryophyta</taxon>
        <taxon>Tracheophyta</taxon>
        <taxon>Spermatophyta</taxon>
        <taxon>Magnoliopsida</taxon>
        <taxon>eudicotyledons</taxon>
        <taxon>Gunneridae</taxon>
        <taxon>Pentapetalae</taxon>
        <taxon>rosids</taxon>
        <taxon>malvids</taxon>
        <taxon>Malvales</taxon>
        <taxon>Malvaceae</taxon>
        <taxon>Grewioideae</taxon>
        <taxon>Apeibeae</taxon>
        <taxon>Corchorus</taxon>
    </lineage>
</organism>
<evidence type="ECO:0000313" key="3">
    <source>
        <dbReference type="Proteomes" id="UP000187203"/>
    </source>
</evidence>
<sequence>MDRRAGGAQQPGQGQHDQQHRAAQRRAQAARGIGIEGELPPQLMAIGHVLVGEQQKPDRRTDHAGAGYQVDRREGQFQQSARTVERAPEQGQQARGEDHDTGFFPVEALEQGQQGADQEQYGGQHPRCREATAQALGQQQAEHADQAGAEVRGIDQAVRDQEAQVLETGIDFRGGTREQQHHAGKEYQHGEHWRSQARGDLDRLLRKEEAARFAGQQDHAGHQHRQHHVDEAIQQQRGGQRRSAQLVGKGGQQDRFEYTDAARYMAEDACRQGQEVDQQEGAESRASLAPGKRRVRRPTRASRAWANGCSGKRRRYRP</sequence>
<gene>
    <name evidence="2" type="ORF">COLO4_02429</name>
</gene>
<name>A0A1R3L0Z2_9ROSI</name>
<protein>
    <submittedName>
        <fullName evidence="2">Uncharacterized protein</fullName>
    </submittedName>
</protein>
<dbReference type="Proteomes" id="UP000187203">
    <property type="component" value="Unassembled WGS sequence"/>
</dbReference>
<feature type="region of interest" description="Disordered" evidence="1">
    <location>
        <begin position="171"/>
        <end position="255"/>
    </location>
</feature>
<feature type="region of interest" description="Disordered" evidence="1">
    <location>
        <begin position="269"/>
        <end position="318"/>
    </location>
</feature>
<accession>A0A1R3L0Z2</accession>
<keyword evidence="3" id="KW-1185">Reference proteome</keyword>
<feature type="compositionally biased region" description="Low complexity" evidence="1">
    <location>
        <begin position="1"/>
        <end position="16"/>
    </location>
</feature>
<feature type="region of interest" description="Disordered" evidence="1">
    <location>
        <begin position="1"/>
        <end position="100"/>
    </location>
</feature>